<keyword evidence="8" id="KW-0378">Hydrolase</keyword>
<evidence type="ECO:0000313" key="8">
    <source>
        <dbReference type="EMBL" id="KAF7367830.1"/>
    </source>
</evidence>
<evidence type="ECO:0000256" key="3">
    <source>
        <dbReference type="ARBA" id="ARBA00022723"/>
    </source>
</evidence>
<evidence type="ECO:0000256" key="5">
    <source>
        <dbReference type="SAM" id="MobiDB-lite"/>
    </source>
</evidence>
<feature type="signal peptide" evidence="6">
    <location>
        <begin position="1"/>
        <end position="23"/>
    </location>
</feature>
<comment type="caution">
    <text evidence="8">The sequence shown here is derived from an EMBL/GenBank/DDBJ whole genome shotgun (WGS) entry which is preliminary data.</text>
</comment>
<dbReference type="InterPro" id="IPR017853">
    <property type="entry name" value="GH"/>
</dbReference>
<dbReference type="Gene3D" id="3.20.20.80">
    <property type="entry name" value="Glycosidases"/>
    <property type="match status" value="1"/>
</dbReference>
<evidence type="ECO:0000256" key="6">
    <source>
        <dbReference type="SAM" id="SignalP"/>
    </source>
</evidence>
<evidence type="ECO:0000313" key="9">
    <source>
        <dbReference type="Proteomes" id="UP000623467"/>
    </source>
</evidence>
<protein>
    <submittedName>
        <fullName evidence="8">Glycoside hydrolase family 13 protein</fullName>
    </submittedName>
</protein>
<dbReference type="SMART" id="SM00642">
    <property type="entry name" value="Aamy"/>
    <property type="match status" value="1"/>
</dbReference>
<dbReference type="SUPFAM" id="SSF51445">
    <property type="entry name" value="(Trans)glycosidases"/>
    <property type="match status" value="1"/>
</dbReference>
<dbReference type="Pfam" id="PF00128">
    <property type="entry name" value="Alpha-amylase"/>
    <property type="match status" value="1"/>
</dbReference>
<dbReference type="Proteomes" id="UP000623467">
    <property type="component" value="Unassembled WGS sequence"/>
</dbReference>
<dbReference type="GO" id="GO:0016787">
    <property type="term" value="F:hydrolase activity"/>
    <property type="evidence" value="ECO:0007669"/>
    <property type="project" value="UniProtKB-KW"/>
</dbReference>
<dbReference type="GO" id="GO:0005975">
    <property type="term" value="P:carbohydrate metabolic process"/>
    <property type="evidence" value="ECO:0007669"/>
    <property type="project" value="InterPro"/>
</dbReference>
<dbReference type="InterPro" id="IPR006047">
    <property type="entry name" value="GH13_cat_dom"/>
</dbReference>
<name>A0A8H6YVF3_9AGAR</name>
<feature type="chain" id="PRO_5034408973" evidence="6">
    <location>
        <begin position="24"/>
        <end position="551"/>
    </location>
</feature>
<dbReference type="PANTHER" id="PTHR10357:SF215">
    <property type="entry name" value="ALPHA-AMYLASE 1"/>
    <property type="match status" value="1"/>
</dbReference>
<sequence length="551" mass="60417">MLPSPLAVLVALVLLSRIRRVGCRLGFEIDLPGSSRQRSPTLHFALTRPMQLVTDRFATSNDSATACDTSLRTYCGGTWTGIANHLDYIQDMGFDAVWISPLPLNLDGTAYWLTDLDTLNPHFGTADDLKNLSSALHTRGMYLMVDVVVNHYAGNPQNTTPSSLDLFDTDYPALLPFGTESDFHPQGFITDYTNQTEVEQCWLGDEKLPLPDVDTEDEDVVDTLYAWIKNTVAEYAASAGVFNLGEVENDDPTYLASYLDVLDGVLDYPTYYKLVAAFSSPSGNLSALSGAPTVQSVAPRLFVLFFFVRVCVFGAQHSQWDVLALSTRSNGSLAFSDGRLFECPVVPSHGQIQGTYLFGFYSSIRAPPLQLLCWPYRQCQRDPTREPLRRKESVQDVVPGPPVYLRMGDAVRELSSVLASAFIRFIHSSLVYVASFSDTTSPSTRRPWEQGVGCRADAAYCLNKIHAPPRPKPGSVRYNNATKPTNATTPTNVPSTPNATPPPLSLRLPPAPPLLLPLLAPVASAGHAHAPPLPWLGVDACEHLRHPRLVP</sequence>
<reference evidence="8" key="1">
    <citation type="submission" date="2020-05" db="EMBL/GenBank/DDBJ databases">
        <title>Mycena genomes resolve the evolution of fungal bioluminescence.</title>
        <authorList>
            <person name="Tsai I.J."/>
        </authorList>
    </citation>
    <scope>NUCLEOTIDE SEQUENCE</scope>
    <source>
        <strain evidence="8">160909Yilan</strain>
    </source>
</reference>
<dbReference type="PANTHER" id="PTHR10357">
    <property type="entry name" value="ALPHA-AMYLASE FAMILY MEMBER"/>
    <property type="match status" value="1"/>
</dbReference>
<accession>A0A8H6YVF3</accession>
<feature type="compositionally biased region" description="Low complexity" evidence="5">
    <location>
        <begin position="479"/>
        <end position="498"/>
    </location>
</feature>
<keyword evidence="9" id="KW-1185">Reference proteome</keyword>
<proteinExistence type="inferred from homology"/>
<gene>
    <name evidence="8" type="ORF">MSAN_00847400</name>
</gene>
<comment type="similarity">
    <text evidence="2">Belongs to the glycosyl hydrolase 13 family.</text>
</comment>
<comment type="cofactor">
    <cofactor evidence="1">
        <name>Ca(2+)</name>
        <dbReference type="ChEBI" id="CHEBI:29108"/>
    </cofactor>
</comment>
<evidence type="ECO:0000256" key="2">
    <source>
        <dbReference type="ARBA" id="ARBA00008061"/>
    </source>
</evidence>
<evidence type="ECO:0000259" key="7">
    <source>
        <dbReference type="SMART" id="SM00642"/>
    </source>
</evidence>
<feature type="region of interest" description="Disordered" evidence="5">
    <location>
        <begin position="471"/>
        <end position="506"/>
    </location>
</feature>
<dbReference type="OrthoDB" id="204980at2759"/>
<keyword evidence="4 6" id="KW-0732">Signal</keyword>
<evidence type="ECO:0000256" key="1">
    <source>
        <dbReference type="ARBA" id="ARBA00001913"/>
    </source>
</evidence>
<feature type="domain" description="Glycosyl hydrolase family 13 catalytic" evidence="7">
    <location>
        <begin position="51"/>
        <end position="365"/>
    </location>
</feature>
<dbReference type="AlphaFoldDB" id="A0A8H6YVF3"/>
<keyword evidence="3" id="KW-0479">Metal-binding</keyword>
<evidence type="ECO:0000256" key="4">
    <source>
        <dbReference type="ARBA" id="ARBA00022729"/>
    </source>
</evidence>
<dbReference type="EMBL" id="JACAZH010000005">
    <property type="protein sequence ID" value="KAF7367830.1"/>
    <property type="molecule type" value="Genomic_DNA"/>
</dbReference>
<dbReference type="GO" id="GO:0046872">
    <property type="term" value="F:metal ion binding"/>
    <property type="evidence" value="ECO:0007669"/>
    <property type="project" value="UniProtKB-KW"/>
</dbReference>
<organism evidence="8 9">
    <name type="scientific">Mycena sanguinolenta</name>
    <dbReference type="NCBI Taxonomy" id="230812"/>
    <lineage>
        <taxon>Eukaryota</taxon>
        <taxon>Fungi</taxon>
        <taxon>Dikarya</taxon>
        <taxon>Basidiomycota</taxon>
        <taxon>Agaricomycotina</taxon>
        <taxon>Agaricomycetes</taxon>
        <taxon>Agaricomycetidae</taxon>
        <taxon>Agaricales</taxon>
        <taxon>Marasmiineae</taxon>
        <taxon>Mycenaceae</taxon>
        <taxon>Mycena</taxon>
    </lineage>
</organism>